<comment type="caution">
    <text evidence="1">The sequence shown here is derived from an EMBL/GenBank/DDBJ whole genome shotgun (WGS) entry which is preliminary data.</text>
</comment>
<keyword evidence="2" id="KW-1185">Reference proteome</keyword>
<dbReference type="EMBL" id="LDEV01001170">
    <property type="protein sequence ID" value="KLJ12094.1"/>
    <property type="molecule type" value="Genomic_DNA"/>
</dbReference>
<sequence length="106" mass="11740">MALGSEARIAVAGVYAQEENYTIERSTKESNITQHVTRIGNRLAVAAADERIGPTGENGNKIKESKDPWNKLFLDDVLLLSLSLLSHFHRAFLAYPLKSSHTTHAH</sequence>
<dbReference type="AlphaFoldDB" id="A0A0H1BKP0"/>
<proteinExistence type="predicted"/>
<reference evidence="2" key="1">
    <citation type="journal article" date="2015" name="PLoS Genet.">
        <title>The dynamic genome and transcriptome of the human fungal pathogen Blastomyces and close relative Emmonsia.</title>
        <authorList>
            <person name="Munoz J.F."/>
            <person name="Gauthier G.M."/>
            <person name="Desjardins C.A."/>
            <person name="Gallo J.E."/>
            <person name="Holder J."/>
            <person name="Sullivan T.D."/>
            <person name="Marty A.J."/>
            <person name="Carmen J.C."/>
            <person name="Chen Z."/>
            <person name="Ding L."/>
            <person name="Gujja S."/>
            <person name="Magrini V."/>
            <person name="Misas E."/>
            <person name="Mitreva M."/>
            <person name="Priest M."/>
            <person name="Saif S."/>
            <person name="Whiston E.A."/>
            <person name="Young S."/>
            <person name="Zeng Q."/>
            <person name="Goldman W.E."/>
            <person name="Mardis E.R."/>
            <person name="Taylor J.W."/>
            <person name="McEwen J.G."/>
            <person name="Clay O.K."/>
            <person name="Klein B.S."/>
            <person name="Cuomo C.A."/>
        </authorList>
    </citation>
    <scope>NUCLEOTIDE SEQUENCE [LARGE SCALE GENOMIC DNA]</scope>
    <source>
        <strain evidence="2">UAMH 139</strain>
    </source>
</reference>
<organism evidence="1 2">
    <name type="scientific">Blastomyces silverae</name>
    <dbReference type="NCBI Taxonomy" id="2060906"/>
    <lineage>
        <taxon>Eukaryota</taxon>
        <taxon>Fungi</taxon>
        <taxon>Dikarya</taxon>
        <taxon>Ascomycota</taxon>
        <taxon>Pezizomycotina</taxon>
        <taxon>Eurotiomycetes</taxon>
        <taxon>Eurotiomycetidae</taxon>
        <taxon>Onygenales</taxon>
        <taxon>Ajellomycetaceae</taxon>
        <taxon>Blastomyces</taxon>
    </lineage>
</organism>
<evidence type="ECO:0000313" key="2">
    <source>
        <dbReference type="Proteomes" id="UP000053573"/>
    </source>
</evidence>
<dbReference type="Proteomes" id="UP000053573">
    <property type="component" value="Unassembled WGS sequence"/>
</dbReference>
<accession>A0A0H1BKP0</accession>
<name>A0A0H1BKP0_9EURO</name>
<gene>
    <name evidence="1" type="ORF">EMPG_12781</name>
</gene>
<protein>
    <submittedName>
        <fullName evidence="1">Uncharacterized protein</fullName>
    </submittedName>
</protein>
<evidence type="ECO:0000313" key="1">
    <source>
        <dbReference type="EMBL" id="KLJ12094.1"/>
    </source>
</evidence>